<dbReference type="EMBL" id="CP000478">
    <property type="protein sequence ID" value="ABK19666.1"/>
    <property type="molecule type" value="Genomic_DNA"/>
</dbReference>
<evidence type="ECO:0000313" key="4">
    <source>
        <dbReference type="Proteomes" id="UP000001784"/>
    </source>
</evidence>
<evidence type="ECO:0000313" key="2">
    <source>
        <dbReference type="EMBL" id="ABK18101.1"/>
    </source>
</evidence>
<dbReference type="InParanoid" id="A0LKZ9"/>
<organism evidence="2 4">
    <name type="scientific">Syntrophobacter fumaroxidans (strain DSM 10017 / MPOB)</name>
    <dbReference type="NCBI Taxonomy" id="335543"/>
    <lineage>
        <taxon>Bacteria</taxon>
        <taxon>Pseudomonadati</taxon>
        <taxon>Thermodesulfobacteriota</taxon>
        <taxon>Syntrophobacteria</taxon>
        <taxon>Syntrophobacterales</taxon>
        <taxon>Syntrophobacteraceae</taxon>
        <taxon>Syntrophobacter</taxon>
    </lineage>
</organism>
<dbReference type="RefSeq" id="WP_011699269.1">
    <property type="nucleotide sequence ID" value="NC_008554.1"/>
</dbReference>
<sequence>MTDIIEQPKRGGARPGAGRKRKLPGEKEVDALIQAFRREGELAGTSAAKELARLAFRSENERVRLKALTLYYSVVSVKRVDISMPTEHNKPIIYLPEVMPKPAEAIERERQALERF</sequence>
<gene>
    <name evidence="2" type="ordered locus">Sfum_2420</name>
    <name evidence="3" type="ordered locus">Sfum_4000</name>
</gene>
<dbReference type="KEGG" id="sfu:Sfum_2420"/>
<dbReference type="KEGG" id="sfu:Sfum_4000"/>
<protein>
    <submittedName>
        <fullName evidence="2">Uncharacterized protein</fullName>
    </submittedName>
</protein>
<accession>A0LKZ9</accession>
<evidence type="ECO:0000313" key="3">
    <source>
        <dbReference type="EMBL" id="ABK19666.1"/>
    </source>
</evidence>
<evidence type="ECO:0000256" key="1">
    <source>
        <dbReference type="SAM" id="MobiDB-lite"/>
    </source>
</evidence>
<dbReference type="AlphaFoldDB" id="A0LKZ9"/>
<reference evidence="2 4" key="1">
    <citation type="submission" date="2006-10" db="EMBL/GenBank/DDBJ databases">
        <title>Complete sequence of Syntrophobacter fumaroxidans MPOB.</title>
        <authorList>
            <consortium name="US DOE Joint Genome Institute"/>
            <person name="Copeland A."/>
            <person name="Lucas S."/>
            <person name="Lapidus A."/>
            <person name="Barry K."/>
            <person name="Detter J.C."/>
            <person name="Glavina del Rio T."/>
            <person name="Hammon N."/>
            <person name="Israni S."/>
            <person name="Pitluck S."/>
            <person name="Goltsman E.G."/>
            <person name="Martinez M."/>
            <person name="Schmutz J."/>
            <person name="Larimer F."/>
            <person name="Land M."/>
            <person name="Hauser L."/>
            <person name="Kyrpides N."/>
            <person name="Kim E."/>
            <person name="Boone D.R."/>
            <person name="Brockman F."/>
            <person name="Culley D."/>
            <person name="Ferry J."/>
            <person name="Gunsalus R."/>
            <person name="McInerney M.J."/>
            <person name="Morrison M."/>
            <person name="Plugge C."/>
            <person name="Rohlin L."/>
            <person name="Scholten J."/>
            <person name="Sieber J."/>
            <person name="Stams A.J.M."/>
            <person name="Worm P."/>
            <person name="Henstra A.M."/>
            <person name="Richardson P."/>
        </authorList>
    </citation>
    <scope>NUCLEOTIDE SEQUENCE [LARGE SCALE GENOMIC DNA]</scope>
    <source>
        <strain evidence="4">DSM 10017 / MPOB</strain>
        <strain evidence="2">MPOB</strain>
    </source>
</reference>
<name>A0LKZ9_SYNFM</name>
<dbReference type="EMBL" id="CP000478">
    <property type="protein sequence ID" value="ABK18101.1"/>
    <property type="molecule type" value="Genomic_DNA"/>
</dbReference>
<dbReference type="HOGENOM" id="CLU_2095665_0_0_7"/>
<proteinExistence type="predicted"/>
<keyword evidence="4" id="KW-1185">Reference proteome</keyword>
<feature type="region of interest" description="Disordered" evidence="1">
    <location>
        <begin position="1"/>
        <end position="24"/>
    </location>
</feature>
<dbReference type="Proteomes" id="UP000001784">
    <property type="component" value="Chromosome"/>
</dbReference>